<comment type="caution">
    <text evidence="2">The sequence shown here is derived from an EMBL/GenBank/DDBJ whole genome shotgun (WGS) entry which is preliminary data.</text>
</comment>
<reference evidence="2 3" key="1">
    <citation type="journal article" date="2017" name="Int. J. Syst. Evol. Microbiol.">
        <title>Photobacterium alginatilyticum sp. nov., a marine bacterium isolated from bottom seawater.</title>
        <authorList>
            <person name="Wang X."/>
            <person name="Wang Y."/>
            <person name="Yang X."/>
            <person name="Sun H."/>
            <person name="Li B."/>
            <person name="Zhang X.H."/>
        </authorList>
    </citation>
    <scope>NUCLEOTIDE SEQUENCE [LARGE SCALE GENOMIC DNA]</scope>
    <source>
        <strain evidence="2 3">P03D4</strain>
    </source>
</reference>
<proteinExistence type="predicted"/>
<feature type="transmembrane region" description="Helical" evidence="1">
    <location>
        <begin position="29"/>
        <end position="55"/>
    </location>
</feature>
<accession>A0ABW9YHZ5</accession>
<keyword evidence="1" id="KW-0812">Transmembrane</keyword>
<gene>
    <name evidence="2" type="ORF">EIZ48_11450</name>
</gene>
<organism evidence="2 3">
    <name type="scientific">Photobacterium alginatilyticum</name>
    <dbReference type="NCBI Taxonomy" id="1775171"/>
    <lineage>
        <taxon>Bacteria</taxon>
        <taxon>Pseudomonadati</taxon>
        <taxon>Pseudomonadota</taxon>
        <taxon>Gammaproteobacteria</taxon>
        <taxon>Vibrionales</taxon>
        <taxon>Vibrionaceae</taxon>
        <taxon>Photobacterium</taxon>
    </lineage>
</organism>
<keyword evidence="1" id="KW-0472">Membrane</keyword>
<protein>
    <submittedName>
        <fullName evidence="2">Uncharacterized protein</fullName>
    </submittedName>
</protein>
<keyword evidence="3" id="KW-1185">Reference proteome</keyword>
<dbReference type="Proteomes" id="UP000738517">
    <property type="component" value="Unassembled WGS sequence"/>
</dbReference>
<keyword evidence="1" id="KW-1133">Transmembrane helix</keyword>
<feature type="transmembrane region" description="Helical" evidence="1">
    <location>
        <begin position="61"/>
        <end position="78"/>
    </location>
</feature>
<evidence type="ECO:0000313" key="3">
    <source>
        <dbReference type="Proteomes" id="UP000738517"/>
    </source>
</evidence>
<dbReference type="RefSeq" id="WP_160651226.1">
    <property type="nucleotide sequence ID" value="NZ_RSEJ01000010.1"/>
</dbReference>
<sequence>MRLTDMAPNHALRMLKHGLYSLLINLKSFFFLAYPMLQLLCGVGIGIGILLGFASSNVEESSHLITLIFASLSLYLFLQKKYYHQLLAWSDPRTGNVVNINSHSA</sequence>
<evidence type="ECO:0000256" key="1">
    <source>
        <dbReference type="SAM" id="Phobius"/>
    </source>
</evidence>
<evidence type="ECO:0000313" key="2">
    <source>
        <dbReference type="EMBL" id="NBI53192.1"/>
    </source>
</evidence>
<name>A0ABW9YHZ5_9GAMM</name>
<dbReference type="EMBL" id="RSEJ01000010">
    <property type="protein sequence ID" value="NBI53192.1"/>
    <property type="molecule type" value="Genomic_DNA"/>
</dbReference>